<sequence length="39" mass="4519">MTYKFQVHQKSPPLRVSKARGVRPTMLSSFQVVWKVLTS</sequence>
<dbReference type="AlphaFoldDB" id="A0A0A8Z708"/>
<name>A0A0A8Z708_ARUDO</name>
<organism evidence="1">
    <name type="scientific">Arundo donax</name>
    <name type="common">Giant reed</name>
    <name type="synonym">Donax arundinaceus</name>
    <dbReference type="NCBI Taxonomy" id="35708"/>
    <lineage>
        <taxon>Eukaryota</taxon>
        <taxon>Viridiplantae</taxon>
        <taxon>Streptophyta</taxon>
        <taxon>Embryophyta</taxon>
        <taxon>Tracheophyta</taxon>
        <taxon>Spermatophyta</taxon>
        <taxon>Magnoliopsida</taxon>
        <taxon>Liliopsida</taxon>
        <taxon>Poales</taxon>
        <taxon>Poaceae</taxon>
        <taxon>PACMAD clade</taxon>
        <taxon>Arundinoideae</taxon>
        <taxon>Arundineae</taxon>
        <taxon>Arundo</taxon>
    </lineage>
</organism>
<reference evidence="1" key="2">
    <citation type="journal article" date="2015" name="Data Brief">
        <title>Shoot transcriptome of the giant reed, Arundo donax.</title>
        <authorList>
            <person name="Barrero R.A."/>
            <person name="Guerrero F.D."/>
            <person name="Moolhuijzen P."/>
            <person name="Goolsby J.A."/>
            <person name="Tidwell J."/>
            <person name="Bellgard S.E."/>
            <person name="Bellgard M.I."/>
        </authorList>
    </citation>
    <scope>NUCLEOTIDE SEQUENCE</scope>
    <source>
        <tissue evidence="1">Shoot tissue taken approximately 20 cm above the soil surface</tissue>
    </source>
</reference>
<evidence type="ECO:0000313" key="1">
    <source>
        <dbReference type="EMBL" id="JAD34581.1"/>
    </source>
</evidence>
<dbReference type="EMBL" id="GBRH01263314">
    <property type="protein sequence ID" value="JAD34581.1"/>
    <property type="molecule type" value="Transcribed_RNA"/>
</dbReference>
<proteinExistence type="predicted"/>
<accession>A0A0A8Z708</accession>
<protein>
    <submittedName>
        <fullName evidence="1">Uncharacterized protein</fullName>
    </submittedName>
</protein>
<reference evidence="1" key="1">
    <citation type="submission" date="2014-09" db="EMBL/GenBank/DDBJ databases">
        <authorList>
            <person name="Magalhaes I.L.F."/>
            <person name="Oliveira U."/>
            <person name="Santos F.R."/>
            <person name="Vidigal T.H.D.A."/>
            <person name="Brescovit A.D."/>
            <person name="Santos A.J."/>
        </authorList>
    </citation>
    <scope>NUCLEOTIDE SEQUENCE</scope>
    <source>
        <tissue evidence="1">Shoot tissue taken approximately 20 cm above the soil surface</tissue>
    </source>
</reference>